<dbReference type="Pfam" id="PF21176">
    <property type="entry name" value="RecR_HhH"/>
    <property type="match status" value="1"/>
</dbReference>
<dbReference type="Pfam" id="PF21175">
    <property type="entry name" value="RecR_C"/>
    <property type="match status" value="1"/>
</dbReference>
<comment type="caution">
    <text evidence="10">The sequence shown here is derived from an EMBL/GenBank/DDBJ whole genome shotgun (WGS) entry which is preliminary data.</text>
</comment>
<dbReference type="InterPro" id="IPR006171">
    <property type="entry name" value="TOPRIM_dom"/>
</dbReference>
<comment type="function">
    <text evidence="7">May play a role in DNA repair. It seems to be involved in an RecBC-independent recombinational process of DNA repair. It may act with RecF and RecO.</text>
</comment>
<keyword evidence="1 7" id="KW-0479">Metal-binding</keyword>
<dbReference type="SUPFAM" id="SSF111304">
    <property type="entry name" value="Recombination protein RecR"/>
    <property type="match status" value="1"/>
</dbReference>
<dbReference type="AlphaFoldDB" id="A0A930L5C6"/>
<dbReference type="Pfam" id="PF13662">
    <property type="entry name" value="Toprim_4"/>
    <property type="match status" value="1"/>
</dbReference>
<evidence type="ECO:0000256" key="6">
    <source>
        <dbReference type="ARBA" id="ARBA00023204"/>
    </source>
</evidence>
<feature type="domain" description="Toprim" evidence="9">
    <location>
        <begin position="79"/>
        <end position="174"/>
    </location>
</feature>
<dbReference type="PANTHER" id="PTHR30446">
    <property type="entry name" value="RECOMBINATION PROTEIN RECR"/>
    <property type="match status" value="1"/>
</dbReference>
<dbReference type="InterPro" id="IPR015967">
    <property type="entry name" value="Rcmb_RecR_Znf"/>
</dbReference>
<dbReference type="Proteomes" id="UP000713964">
    <property type="component" value="Unassembled WGS sequence"/>
</dbReference>
<dbReference type="Pfam" id="PF02132">
    <property type="entry name" value="RecR_ZnF"/>
    <property type="match status" value="1"/>
</dbReference>
<dbReference type="Gene3D" id="3.40.1360.10">
    <property type="match status" value="1"/>
</dbReference>
<evidence type="ECO:0000256" key="5">
    <source>
        <dbReference type="ARBA" id="ARBA00023172"/>
    </source>
</evidence>
<dbReference type="InterPro" id="IPR000093">
    <property type="entry name" value="DNA_Rcmb_RecR"/>
</dbReference>
<dbReference type="InterPro" id="IPR023627">
    <property type="entry name" value="Rcmb_RecR"/>
</dbReference>
<comment type="similarity">
    <text evidence="7">Belongs to the RecR family.</text>
</comment>
<evidence type="ECO:0000313" key="10">
    <source>
        <dbReference type="EMBL" id="MBF1659126.1"/>
    </source>
</evidence>
<dbReference type="EMBL" id="JABZXL010000010">
    <property type="protein sequence ID" value="MBF1659126.1"/>
    <property type="molecule type" value="Genomic_DNA"/>
</dbReference>
<dbReference type="GO" id="GO:0006310">
    <property type="term" value="P:DNA recombination"/>
    <property type="evidence" value="ECO:0007669"/>
    <property type="project" value="UniProtKB-UniRule"/>
</dbReference>
<accession>A0A930L5C6</accession>
<feature type="region of interest" description="Disordered" evidence="8">
    <location>
        <begin position="281"/>
        <end position="381"/>
    </location>
</feature>
<feature type="compositionally biased region" description="Low complexity" evidence="8">
    <location>
        <begin position="318"/>
        <end position="335"/>
    </location>
</feature>
<dbReference type="PROSITE" id="PS01300">
    <property type="entry name" value="RECR"/>
    <property type="match status" value="1"/>
</dbReference>
<dbReference type="HAMAP" id="MF_00017">
    <property type="entry name" value="RecR"/>
    <property type="match status" value="1"/>
</dbReference>
<dbReference type="SMART" id="SM00493">
    <property type="entry name" value="TOPRIM"/>
    <property type="match status" value="1"/>
</dbReference>
<dbReference type="NCBIfam" id="TIGR00615">
    <property type="entry name" value="recR"/>
    <property type="match status" value="1"/>
</dbReference>
<feature type="zinc finger region" description="C4-type" evidence="7">
    <location>
        <begin position="56"/>
        <end position="71"/>
    </location>
</feature>
<protein>
    <recommendedName>
        <fullName evidence="7">Recombination protein RecR</fullName>
    </recommendedName>
</protein>
<reference evidence="10" key="1">
    <citation type="submission" date="2020-04" db="EMBL/GenBank/DDBJ databases">
        <title>Deep metagenomics examines the oral microbiome during advanced dental caries in children, revealing novel taxa and co-occurrences with host molecules.</title>
        <authorList>
            <person name="Baker J.L."/>
            <person name="Morton J.T."/>
            <person name="Dinis M."/>
            <person name="Alvarez R."/>
            <person name="Tran N.C."/>
            <person name="Knight R."/>
            <person name="Edlund A."/>
        </authorList>
    </citation>
    <scope>NUCLEOTIDE SEQUENCE</scope>
    <source>
        <strain evidence="10">JCVI_29_bin.11</strain>
    </source>
</reference>
<evidence type="ECO:0000256" key="4">
    <source>
        <dbReference type="ARBA" id="ARBA00022833"/>
    </source>
</evidence>
<evidence type="ECO:0000256" key="8">
    <source>
        <dbReference type="SAM" id="MobiDB-lite"/>
    </source>
</evidence>
<dbReference type="GO" id="GO:0008270">
    <property type="term" value="F:zinc ion binding"/>
    <property type="evidence" value="ECO:0007669"/>
    <property type="project" value="UniProtKB-KW"/>
</dbReference>
<dbReference type="GO" id="GO:0006281">
    <property type="term" value="P:DNA repair"/>
    <property type="evidence" value="ECO:0007669"/>
    <property type="project" value="UniProtKB-UniRule"/>
</dbReference>
<dbReference type="CDD" id="cd01025">
    <property type="entry name" value="TOPRIM_recR"/>
    <property type="match status" value="1"/>
</dbReference>
<proteinExistence type="inferred from homology"/>
<evidence type="ECO:0000256" key="3">
    <source>
        <dbReference type="ARBA" id="ARBA00022771"/>
    </source>
</evidence>
<dbReference type="Gene3D" id="6.10.250.240">
    <property type="match status" value="1"/>
</dbReference>
<keyword evidence="4 7" id="KW-0862">Zinc</keyword>
<keyword evidence="6 7" id="KW-0234">DNA repair</keyword>
<evidence type="ECO:0000256" key="2">
    <source>
        <dbReference type="ARBA" id="ARBA00022763"/>
    </source>
</evidence>
<gene>
    <name evidence="7 10" type="primary">recR</name>
    <name evidence="10" type="ORF">HXO58_04740</name>
</gene>
<dbReference type="PROSITE" id="PS50880">
    <property type="entry name" value="TOPRIM"/>
    <property type="match status" value="1"/>
</dbReference>
<keyword evidence="5 7" id="KW-0233">DNA recombination</keyword>
<evidence type="ECO:0000256" key="7">
    <source>
        <dbReference type="HAMAP-Rule" id="MF_00017"/>
    </source>
</evidence>
<name>A0A930L5C6_9MICC</name>
<dbReference type="PANTHER" id="PTHR30446:SF0">
    <property type="entry name" value="RECOMBINATION PROTEIN RECR"/>
    <property type="match status" value="1"/>
</dbReference>
<dbReference type="Gene3D" id="1.10.8.420">
    <property type="entry name" value="RecR Domain 1"/>
    <property type="match status" value="1"/>
</dbReference>
<organism evidence="10 11">
    <name type="scientific">Rothia mucilaginosa</name>
    <dbReference type="NCBI Taxonomy" id="43675"/>
    <lineage>
        <taxon>Bacteria</taxon>
        <taxon>Bacillati</taxon>
        <taxon>Actinomycetota</taxon>
        <taxon>Actinomycetes</taxon>
        <taxon>Micrococcales</taxon>
        <taxon>Micrococcaceae</taxon>
        <taxon>Rothia</taxon>
    </lineage>
</organism>
<evidence type="ECO:0000259" key="9">
    <source>
        <dbReference type="PROSITE" id="PS50880"/>
    </source>
</evidence>
<keyword evidence="2 7" id="KW-0227">DNA damage</keyword>
<feature type="compositionally biased region" description="Basic and acidic residues" evidence="8">
    <location>
        <begin position="345"/>
        <end position="354"/>
    </location>
</feature>
<sequence>MYEGAVQNLIDELGRLPGVGPKSAQRIAFHILNADAADMARLANAISTVKTSVSFCEECGNVSETKLCTICRDERRDPSVLCVVEESKDVVAIERTRSFTGRYHVLGGAINPLAGVGPEQLRIRELVSRLADERIQEIILAMDPNLEGEATATYLSRMLVPLGVRLSRLASGLPVGGDLEYADEITLGRALEGRRVISEGTAVAHTAAEDFERVNREEEQEREQAAQVQAQEAKQSRRRWNSSMFDDLDSEDSAVSAPATPATEGVQGTVDEQLIEQVLQEAEESGDKESGAEGSPADSADAETVAESAPDLGDDSGETAPASATSEPAEAPVAEQAEDAPEVFRTPDYEEKIRSIQNAPLRTPKPDVPPLPGVTYVNPWT</sequence>
<evidence type="ECO:0000313" key="11">
    <source>
        <dbReference type="Proteomes" id="UP000713964"/>
    </source>
</evidence>
<keyword evidence="3 7" id="KW-0863">Zinc-finger</keyword>
<feature type="region of interest" description="Disordered" evidence="8">
    <location>
        <begin position="216"/>
        <end position="269"/>
    </location>
</feature>
<dbReference type="InterPro" id="IPR034137">
    <property type="entry name" value="TOPRIM_RecR"/>
</dbReference>
<dbReference type="GO" id="GO:0003677">
    <property type="term" value="F:DNA binding"/>
    <property type="evidence" value="ECO:0007669"/>
    <property type="project" value="UniProtKB-UniRule"/>
</dbReference>
<evidence type="ECO:0000256" key="1">
    <source>
        <dbReference type="ARBA" id="ARBA00022723"/>
    </source>
</evidence>